<sequence length="261" mass="29886">MEKVKPKKHLGQHFLTDLSIAERIAQAVKGHDGVNKVLEIGPGMGVLTDFLLKNPQELYLIEIDRESIAYLHKKYPQLGERIIEGDYLKYDASRILPEKYSIAGNFPYNISSQIFFRVLEEKDRVTEVVCMLQKEVAMRIASPKGNKDYGILSVLLQAWYDIEYLFTVPPTVFNPPPKVNSGVIRLTRNSVQKLDCDEKLFFKVVKGGFSTRRKTLRNALKSFELSEDFRSNPILDKRAEQLGVEEFVFLTQQIEKGRGSN</sequence>
<dbReference type="InterPro" id="IPR011530">
    <property type="entry name" value="rRNA_adenine_dimethylase"/>
</dbReference>
<feature type="binding site" evidence="7 8">
    <location>
        <position position="13"/>
    </location>
    <ligand>
        <name>S-adenosyl-L-methionine</name>
        <dbReference type="ChEBI" id="CHEBI:59789"/>
    </ligand>
</feature>
<feature type="domain" description="Ribosomal RNA adenine methylase transferase N-terminal" evidence="9">
    <location>
        <begin position="20"/>
        <end position="190"/>
    </location>
</feature>
<proteinExistence type="inferred from homology"/>
<feature type="binding site" evidence="7 8">
    <location>
        <position position="86"/>
    </location>
    <ligand>
        <name>S-adenosyl-L-methionine</name>
        <dbReference type="ChEBI" id="CHEBI:59789"/>
    </ligand>
</feature>
<keyword evidence="6 7" id="KW-0694">RNA-binding</keyword>
<gene>
    <name evidence="7" type="primary">rsmA</name>
    <name evidence="7" type="synonym">ksgA</name>
    <name evidence="10" type="ORF">SAMN03080617_00831</name>
</gene>
<dbReference type="HAMAP" id="MF_00607">
    <property type="entry name" value="16SrRNA_methyltr_A"/>
    <property type="match status" value="1"/>
</dbReference>
<evidence type="ECO:0000313" key="10">
    <source>
        <dbReference type="EMBL" id="SDA51771.1"/>
    </source>
</evidence>
<name>A0A1G5W0S9_9BACT</name>
<dbReference type="InterPro" id="IPR001737">
    <property type="entry name" value="KsgA/Erm"/>
</dbReference>
<evidence type="ECO:0000256" key="6">
    <source>
        <dbReference type="ARBA" id="ARBA00022884"/>
    </source>
</evidence>
<dbReference type="InterPro" id="IPR020596">
    <property type="entry name" value="rRNA_Ade_Mease_Trfase_CS"/>
</dbReference>
<dbReference type="AlphaFoldDB" id="A0A1G5W0S9"/>
<dbReference type="RefSeq" id="WP_092728688.1">
    <property type="nucleotide sequence ID" value="NZ_FMXE01000005.1"/>
</dbReference>
<dbReference type="SMART" id="SM00650">
    <property type="entry name" value="rADc"/>
    <property type="match status" value="1"/>
</dbReference>
<dbReference type="STRING" id="279824.SAMN03080617_00831"/>
<evidence type="ECO:0000313" key="11">
    <source>
        <dbReference type="Proteomes" id="UP000198756"/>
    </source>
</evidence>
<dbReference type="Gene3D" id="1.10.8.100">
    <property type="entry name" value="Ribosomal RNA adenine dimethylase-like, domain 2"/>
    <property type="match status" value="1"/>
</dbReference>
<protein>
    <recommendedName>
        <fullName evidence="7">Ribosomal RNA small subunit methyltransferase A</fullName>
        <ecNumber evidence="7">2.1.1.182</ecNumber>
    </recommendedName>
    <alternativeName>
        <fullName evidence="7">16S rRNA (adenine(1518)-N(6)/adenine(1519)-N(6))-dimethyltransferase</fullName>
    </alternativeName>
    <alternativeName>
        <fullName evidence="7">16S rRNA dimethyladenosine transferase</fullName>
    </alternativeName>
    <alternativeName>
        <fullName evidence="7">16S rRNA dimethylase</fullName>
    </alternativeName>
    <alternativeName>
        <fullName evidence="7">S-adenosylmethionine-6-N', N'-adenosyl(rRNA) dimethyltransferase</fullName>
    </alternativeName>
</protein>
<evidence type="ECO:0000256" key="7">
    <source>
        <dbReference type="HAMAP-Rule" id="MF_00607"/>
    </source>
</evidence>
<dbReference type="SUPFAM" id="SSF53335">
    <property type="entry name" value="S-adenosyl-L-methionine-dependent methyltransferases"/>
    <property type="match status" value="1"/>
</dbReference>
<dbReference type="InterPro" id="IPR029063">
    <property type="entry name" value="SAM-dependent_MTases_sf"/>
</dbReference>
<keyword evidence="1 7" id="KW-0963">Cytoplasm</keyword>
<dbReference type="PROSITE" id="PS01131">
    <property type="entry name" value="RRNA_A_DIMETH"/>
    <property type="match status" value="1"/>
</dbReference>
<comment type="subcellular location">
    <subcellularLocation>
        <location evidence="7">Cytoplasm</location>
    </subcellularLocation>
</comment>
<dbReference type="GO" id="GO:0003723">
    <property type="term" value="F:RNA binding"/>
    <property type="evidence" value="ECO:0007669"/>
    <property type="project" value="UniProtKB-UniRule"/>
</dbReference>
<evidence type="ECO:0000256" key="3">
    <source>
        <dbReference type="ARBA" id="ARBA00022603"/>
    </source>
</evidence>
<dbReference type="CDD" id="cd02440">
    <property type="entry name" value="AdoMet_MTases"/>
    <property type="match status" value="1"/>
</dbReference>
<dbReference type="Gene3D" id="3.40.50.150">
    <property type="entry name" value="Vaccinia Virus protein VP39"/>
    <property type="match status" value="1"/>
</dbReference>
<feature type="binding site" evidence="7 8">
    <location>
        <position position="62"/>
    </location>
    <ligand>
        <name>S-adenosyl-L-methionine</name>
        <dbReference type="ChEBI" id="CHEBI:59789"/>
    </ligand>
</feature>
<evidence type="ECO:0000256" key="2">
    <source>
        <dbReference type="ARBA" id="ARBA00022552"/>
    </source>
</evidence>
<keyword evidence="5 7" id="KW-0949">S-adenosyl-L-methionine</keyword>
<keyword evidence="2 7" id="KW-0698">rRNA processing</keyword>
<organism evidence="10 11">
    <name type="scientific">Algoriphagus alkaliphilus</name>
    <dbReference type="NCBI Taxonomy" id="279824"/>
    <lineage>
        <taxon>Bacteria</taxon>
        <taxon>Pseudomonadati</taxon>
        <taxon>Bacteroidota</taxon>
        <taxon>Cytophagia</taxon>
        <taxon>Cytophagales</taxon>
        <taxon>Cyclobacteriaceae</taxon>
        <taxon>Algoriphagus</taxon>
    </lineage>
</organism>
<dbReference type="EC" id="2.1.1.182" evidence="7"/>
<evidence type="ECO:0000259" key="9">
    <source>
        <dbReference type="SMART" id="SM00650"/>
    </source>
</evidence>
<dbReference type="Proteomes" id="UP000198756">
    <property type="component" value="Unassembled WGS sequence"/>
</dbReference>
<dbReference type="PANTHER" id="PTHR11727">
    <property type="entry name" value="DIMETHYLADENOSINE TRANSFERASE"/>
    <property type="match status" value="1"/>
</dbReference>
<dbReference type="Pfam" id="PF00398">
    <property type="entry name" value="RrnaAD"/>
    <property type="match status" value="1"/>
</dbReference>
<keyword evidence="4 7" id="KW-0808">Transferase</keyword>
<evidence type="ECO:0000256" key="4">
    <source>
        <dbReference type="ARBA" id="ARBA00022679"/>
    </source>
</evidence>
<dbReference type="GO" id="GO:0005829">
    <property type="term" value="C:cytosol"/>
    <property type="evidence" value="ECO:0007669"/>
    <property type="project" value="TreeGrafter"/>
</dbReference>
<comment type="similarity">
    <text evidence="7">Belongs to the class I-like SAM-binding methyltransferase superfamily. rRNA adenine N(6)-methyltransferase family. RsmA subfamily.</text>
</comment>
<dbReference type="OrthoDB" id="9814755at2"/>
<feature type="binding site" evidence="7 8">
    <location>
        <position position="41"/>
    </location>
    <ligand>
        <name>S-adenosyl-L-methionine</name>
        <dbReference type="ChEBI" id="CHEBI:59789"/>
    </ligand>
</feature>
<accession>A0A1G5W0S9</accession>
<dbReference type="PANTHER" id="PTHR11727:SF7">
    <property type="entry name" value="DIMETHYLADENOSINE TRANSFERASE-RELATED"/>
    <property type="match status" value="1"/>
</dbReference>
<feature type="binding site" evidence="7 8">
    <location>
        <position position="105"/>
    </location>
    <ligand>
        <name>S-adenosyl-L-methionine</name>
        <dbReference type="ChEBI" id="CHEBI:59789"/>
    </ligand>
</feature>
<reference evidence="11" key="1">
    <citation type="submission" date="2016-10" db="EMBL/GenBank/DDBJ databases">
        <authorList>
            <person name="Varghese N."/>
            <person name="Submissions S."/>
        </authorList>
    </citation>
    <scope>NUCLEOTIDE SEQUENCE [LARGE SCALE GENOMIC DNA]</scope>
    <source>
        <strain evidence="11">DSM 22703</strain>
    </source>
</reference>
<comment type="catalytic activity">
    <reaction evidence="7">
        <text>adenosine(1518)/adenosine(1519) in 16S rRNA + 4 S-adenosyl-L-methionine = N(6)-dimethyladenosine(1518)/N(6)-dimethyladenosine(1519) in 16S rRNA + 4 S-adenosyl-L-homocysteine + 4 H(+)</text>
        <dbReference type="Rhea" id="RHEA:19609"/>
        <dbReference type="Rhea" id="RHEA-COMP:10232"/>
        <dbReference type="Rhea" id="RHEA-COMP:10233"/>
        <dbReference type="ChEBI" id="CHEBI:15378"/>
        <dbReference type="ChEBI" id="CHEBI:57856"/>
        <dbReference type="ChEBI" id="CHEBI:59789"/>
        <dbReference type="ChEBI" id="CHEBI:74411"/>
        <dbReference type="ChEBI" id="CHEBI:74493"/>
        <dbReference type="EC" id="2.1.1.182"/>
    </reaction>
</comment>
<keyword evidence="3 7" id="KW-0489">Methyltransferase</keyword>
<evidence type="ECO:0000256" key="1">
    <source>
        <dbReference type="ARBA" id="ARBA00022490"/>
    </source>
</evidence>
<dbReference type="EMBL" id="FMXE01000005">
    <property type="protein sequence ID" value="SDA51771.1"/>
    <property type="molecule type" value="Genomic_DNA"/>
</dbReference>
<evidence type="ECO:0000256" key="8">
    <source>
        <dbReference type="PROSITE-ProRule" id="PRU01026"/>
    </source>
</evidence>
<keyword evidence="11" id="KW-1185">Reference proteome</keyword>
<dbReference type="InterPro" id="IPR023165">
    <property type="entry name" value="rRNA_Ade_diMease-like_C"/>
</dbReference>
<feature type="binding site" evidence="7 8">
    <location>
        <position position="15"/>
    </location>
    <ligand>
        <name>S-adenosyl-L-methionine</name>
        <dbReference type="ChEBI" id="CHEBI:59789"/>
    </ligand>
</feature>
<comment type="function">
    <text evidence="7">Specifically dimethylates two adjacent adenosines (A1518 and A1519) in the loop of a conserved hairpin near the 3'-end of 16S rRNA in the 30S particle. May play a critical role in biogenesis of 30S subunits.</text>
</comment>
<dbReference type="NCBIfam" id="TIGR00755">
    <property type="entry name" value="ksgA"/>
    <property type="match status" value="1"/>
</dbReference>
<dbReference type="PROSITE" id="PS51689">
    <property type="entry name" value="SAM_RNA_A_N6_MT"/>
    <property type="match status" value="1"/>
</dbReference>
<evidence type="ECO:0000256" key="5">
    <source>
        <dbReference type="ARBA" id="ARBA00022691"/>
    </source>
</evidence>
<dbReference type="InterPro" id="IPR020598">
    <property type="entry name" value="rRNA_Ade_methylase_Trfase_N"/>
</dbReference>
<dbReference type="GO" id="GO:0052908">
    <property type="term" value="F:16S rRNA (adenine(1518)-N(6)/adenine(1519)-N(6))-dimethyltransferase activity"/>
    <property type="evidence" value="ECO:0007669"/>
    <property type="project" value="UniProtKB-EC"/>
</dbReference>